<evidence type="ECO:0000259" key="3">
    <source>
        <dbReference type="PROSITE" id="PS50102"/>
    </source>
</evidence>
<accession>I1I3R9</accession>
<feature type="domain" description="RRM" evidence="3">
    <location>
        <begin position="31"/>
        <end position="109"/>
    </location>
</feature>
<dbReference type="Gene3D" id="3.30.70.330">
    <property type="match status" value="1"/>
</dbReference>
<dbReference type="EnsemblPlants" id="KQJ96556">
    <property type="protein sequence ID" value="KQJ96556"/>
    <property type="gene ID" value="BRADI_3g24720v3"/>
</dbReference>
<dbReference type="HOGENOM" id="CLU_012062_28_1_1"/>
<dbReference type="PROSITE" id="PS50102">
    <property type="entry name" value="RRM"/>
    <property type="match status" value="1"/>
</dbReference>
<dbReference type="Gramene" id="KQJ96556">
    <property type="protein sequence ID" value="KQJ96556"/>
    <property type="gene ID" value="BRADI_3g24720v3"/>
</dbReference>
<evidence type="ECO:0000313" key="4">
    <source>
        <dbReference type="EMBL" id="KQJ96556.1"/>
    </source>
</evidence>
<sequence length="247" mass="24591">MAFLHKAGSLLKRSIGSGSPLLQTVRCMSSSKVFIGGVSYGTDGQSLADAFSQYGQVVEAKIIMDRETGRSRGFGFVTYTSAEEAGAAITGMDGKDLQGRIVRVSYAHDRGSRAGVGVGGGYGGIGYNGGGGGYTRGGGGGGYNDGSNFSLGYNTGGNYGVPGGGQGGYGVPQAEQGGYGGNAGGAGGYSADGGKYSGDYLNQGGGEPAPYGGGNYGAINTDNATVDAPPVKFNDLLSDLKDDDAGK</sequence>
<dbReference type="PRINTS" id="PR01228">
    <property type="entry name" value="EGGSHELL"/>
</dbReference>
<dbReference type="CDD" id="cd21608">
    <property type="entry name" value="RRM2_NsCP33_like"/>
    <property type="match status" value="1"/>
</dbReference>
<dbReference type="AlphaFoldDB" id="I1I3R9"/>
<dbReference type="InterPro" id="IPR048289">
    <property type="entry name" value="RRM2_NsCP33-like"/>
</dbReference>
<dbReference type="InterPro" id="IPR052462">
    <property type="entry name" value="SLIRP/GR-RBP-like"/>
</dbReference>
<dbReference type="GO" id="GO:0003729">
    <property type="term" value="F:mRNA binding"/>
    <property type="evidence" value="ECO:0000318"/>
    <property type="project" value="GO_Central"/>
</dbReference>
<dbReference type="eggNOG" id="KOG0118">
    <property type="taxonomic scope" value="Eukaryota"/>
</dbReference>
<dbReference type="OrthoDB" id="439808at2759"/>
<dbReference type="RefSeq" id="XP_024317673.1">
    <property type="nucleotide sequence ID" value="XM_024461905.1"/>
</dbReference>
<dbReference type="ExpressionAtlas" id="I1I3R9">
    <property type="expression patterns" value="baseline"/>
</dbReference>
<name>I1I3R9_BRADI</name>
<evidence type="ECO:0000313" key="5">
    <source>
        <dbReference type="EnsemblPlants" id="KQJ96556"/>
    </source>
</evidence>
<evidence type="ECO:0000313" key="6">
    <source>
        <dbReference type="Proteomes" id="UP000008810"/>
    </source>
</evidence>
<dbReference type="RefSeq" id="XP_010234702.1">
    <property type="nucleotide sequence ID" value="XM_010236400.3"/>
</dbReference>
<reference evidence="4 5" key="1">
    <citation type="journal article" date="2010" name="Nature">
        <title>Genome sequencing and analysis of the model grass Brachypodium distachyon.</title>
        <authorList>
            <consortium name="International Brachypodium Initiative"/>
        </authorList>
    </citation>
    <scope>NUCLEOTIDE SEQUENCE [LARGE SCALE GENOMIC DNA]</scope>
    <source>
        <strain evidence="4 5">Bd21</strain>
    </source>
</reference>
<dbReference type="OMA" id="QNRYHDM"/>
<dbReference type="EMBL" id="CM000882">
    <property type="protein sequence ID" value="KQJ96557.1"/>
    <property type="molecule type" value="Genomic_DNA"/>
</dbReference>
<evidence type="ECO:0000256" key="1">
    <source>
        <dbReference type="ARBA" id="ARBA00022884"/>
    </source>
</evidence>
<gene>
    <name evidence="5" type="primary">LOC100833715</name>
    <name evidence="4" type="ORF">BRADI_3g24720v3</name>
</gene>
<keyword evidence="6" id="KW-1185">Reference proteome</keyword>
<protein>
    <recommendedName>
        <fullName evidence="3">RRM domain-containing protein</fullName>
    </recommendedName>
</protein>
<reference evidence="5" key="3">
    <citation type="submission" date="2018-08" db="UniProtKB">
        <authorList>
            <consortium name="EnsemblPlants"/>
        </authorList>
    </citation>
    <scope>IDENTIFICATION</scope>
    <source>
        <strain evidence="5">cv. Bd21</strain>
    </source>
</reference>
<proteinExistence type="predicted"/>
<dbReference type="FunCoup" id="I1I3R9">
    <property type="interactions" value="84"/>
</dbReference>
<dbReference type="PANTHER" id="PTHR48027">
    <property type="entry name" value="HETEROGENEOUS NUCLEAR RIBONUCLEOPROTEIN 87F-RELATED"/>
    <property type="match status" value="1"/>
</dbReference>
<dbReference type="STRING" id="15368.I1I3R9"/>
<dbReference type="SUPFAM" id="SSF54928">
    <property type="entry name" value="RNA-binding domain, RBD"/>
    <property type="match status" value="1"/>
</dbReference>
<organism evidence="5">
    <name type="scientific">Brachypodium distachyon</name>
    <name type="common">Purple false brome</name>
    <name type="synonym">Trachynia distachya</name>
    <dbReference type="NCBI Taxonomy" id="15368"/>
    <lineage>
        <taxon>Eukaryota</taxon>
        <taxon>Viridiplantae</taxon>
        <taxon>Streptophyta</taxon>
        <taxon>Embryophyta</taxon>
        <taxon>Tracheophyta</taxon>
        <taxon>Spermatophyta</taxon>
        <taxon>Magnoliopsida</taxon>
        <taxon>Liliopsida</taxon>
        <taxon>Poales</taxon>
        <taxon>Poaceae</taxon>
        <taxon>BOP clade</taxon>
        <taxon>Pooideae</taxon>
        <taxon>Stipodae</taxon>
        <taxon>Brachypodieae</taxon>
        <taxon>Brachypodium</taxon>
    </lineage>
</organism>
<evidence type="ECO:0000256" key="2">
    <source>
        <dbReference type="PROSITE-ProRule" id="PRU00176"/>
    </source>
</evidence>
<keyword evidence="1 2" id="KW-0694">RNA-binding</keyword>
<dbReference type="FunFam" id="3.30.70.330:FF:000571">
    <property type="entry name" value="Glycine-rich RNA-binding protein 3 mitochondrial"/>
    <property type="match status" value="1"/>
</dbReference>
<dbReference type="GeneID" id="100833715"/>
<dbReference type="InterPro" id="IPR012677">
    <property type="entry name" value="Nucleotide-bd_a/b_plait_sf"/>
</dbReference>
<dbReference type="Pfam" id="PF00076">
    <property type="entry name" value="RRM_1"/>
    <property type="match status" value="1"/>
</dbReference>
<dbReference type="EnsemblPlants" id="KQJ96557">
    <property type="protein sequence ID" value="KQJ96557"/>
    <property type="gene ID" value="BRADI_3g24720v3"/>
</dbReference>
<dbReference type="GO" id="GO:0005737">
    <property type="term" value="C:cytoplasm"/>
    <property type="evidence" value="ECO:0000318"/>
    <property type="project" value="GO_Central"/>
</dbReference>
<dbReference type="Proteomes" id="UP000008810">
    <property type="component" value="Chromosome 3"/>
</dbReference>
<dbReference type="Gramene" id="KQJ96557">
    <property type="protein sequence ID" value="KQJ96557"/>
    <property type="gene ID" value="BRADI_3g24720v3"/>
</dbReference>
<reference evidence="4" key="2">
    <citation type="submission" date="2017-06" db="EMBL/GenBank/DDBJ databases">
        <title>WGS assembly of Brachypodium distachyon.</title>
        <authorList>
            <consortium name="The International Brachypodium Initiative"/>
            <person name="Lucas S."/>
            <person name="Harmon-Smith M."/>
            <person name="Lail K."/>
            <person name="Tice H."/>
            <person name="Grimwood J."/>
            <person name="Bruce D."/>
            <person name="Barry K."/>
            <person name="Shu S."/>
            <person name="Lindquist E."/>
            <person name="Wang M."/>
            <person name="Pitluck S."/>
            <person name="Vogel J.P."/>
            <person name="Garvin D.F."/>
            <person name="Mockler T.C."/>
            <person name="Schmutz J."/>
            <person name="Rokhsar D."/>
            <person name="Bevan M.W."/>
        </authorList>
    </citation>
    <scope>NUCLEOTIDE SEQUENCE</scope>
    <source>
        <strain evidence="4">Bd21</strain>
    </source>
</reference>
<dbReference type="InterPro" id="IPR000504">
    <property type="entry name" value="RRM_dom"/>
</dbReference>
<dbReference type="KEGG" id="bdi:100833715"/>
<dbReference type="EMBL" id="CM000882">
    <property type="protein sequence ID" value="KQJ96556.1"/>
    <property type="molecule type" value="Genomic_DNA"/>
</dbReference>
<dbReference type="SMART" id="SM00360">
    <property type="entry name" value="RRM"/>
    <property type="match status" value="1"/>
</dbReference>
<dbReference type="InterPro" id="IPR035979">
    <property type="entry name" value="RBD_domain_sf"/>
</dbReference>